<feature type="compositionally biased region" description="Basic and acidic residues" evidence="1">
    <location>
        <begin position="235"/>
        <end position="247"/>
    </location>
</feature>
<feature type="compositionally biased region" description="Gly residues" evidence="1">
    <location>
        <begin position="351"/>
        <end position="363"/>
    </location>
</feature>
<dbReference type="Gene3D" id="2.40.70.10">
    <property type="entry name" value="Acid Proteases"/>
    <property type="match status" value="1"/>
</dbReference>
<protein>
    <recommendedName>
        <fullName evidence="4">Peptidase A2 domain-containing protein</fullName>
    </recommendedName>
</protein>
<name>A0A016T3D7_9BILA</name>
<dbReference type="Proteomes" id="UP000024635">
    <property type="component" value="Unassembled WGS sequence"/>
</dbReference>
<dbReference type="OrthoDB" id="5826524at2759"/>
<evidence type="ECO:0000313" key="2">
    <source>
        <dbReference type="EMBL" id="EYB97245.1"/>
    </source>
</evidence>
<evidence type="ECO:0008006" key="4">
    <source>
        <dbReference type="Google" id="ProtNLM"/>
    </source>
</evidence>
<dbReference type="AlphaFoldDB" id="A0A016T3D7"/>
<feature type="region of interest" description="Disordered" evidence="1">
    <location>
        <begin position="152"/>
        <end position="188"/>
    </location>
</feature>
<organism evidence="2 3">
    <name type="scientific">Ancylostoma ceylanicum</name>
    <dbReference type="NCBI Taxonomy" id="53326"/>
    <lineage>
        <taxon>Eukaryota</taxon>
        <taxon>Metazoa</taxon>
        <taxon>Ecdysozoa</taxon>
        <taxon>Nematoda</taxon>
        <taxon>Chromadorea</taxon>
        <taxon>Rhabditida</taxon>
        <taxon>Rhabditina</taxon>
        <taxon>Rhabditomorpha</taxon>
        <taxon>Strongyloidea</taxon>
        <taxon>Ancylostomatidae</taxon>
        <taxon>Ancylostomatinae</taxon>
        <taxon>Ancylostoma</taxon>
    </lineage>
</organism>
<dbReference type="InterPro" id="IPR021109">
    <property type="entry name" value="Peptidase_aspartic_dom_sf"/>
</dbReference>
<feature type="region of interest" description="Disordered" evidence="1">
    <location>
        <begin position="214"/>
        <end position="258"/>
    </location>
</feature>
<reference evidence="3" key="1">
    <citation type="journal article" date="2015" name="Nat. Genet.">
        <title>The genome and transcriptome of the zoonotic hookworm Ancylostoma ceylanicum identify infection-specific gene families.</title>
        <authorList>
            <person name="Schwarz E.M."/>
            <person name="Hu Y."/>
            <person name="Antoshechkin I."/>
            <person name="Miller M.M."/>
            <person name="Sternberg P.W."/>
            <person name="Aroian R.V."/>
        </authorList>
    </citation>
    <scope>NUCLEOTIDE SEQUENCE</scope>
    <source>
        <strain evidence="3">HY135</strain>
    </source>
</reference>
<evidence type="ECO:0000256" key="1">
    <source>
        <dbReference type="SAM" id="MobiDB-lite"/>
    </source>
</evidence>
<comment type="caution">
    <text evidence="2">The sequence shown here is derived from an EMBL/GenBank/DDBJ whole genome shotgun (WGS) entry which is preliminary data.</text>
</comment>
<proteinExistence type="predicted"/>
<gene>
    <name evidence="2" type="primary">Acey_s0142.g2316</name>
    <name evidence="2" type="ORF">Y032_0142g2316</name>
</gene>
<keyword evidence="3" id="KW-1185">Reference proteome</keyword>
<accession>A0A016T3D7</accession>
<sequence length="363" mass="39665">MISKARILAVKSFPANKGLVGERTVVRVRLMDTEVPALLDTGSMISVVPVRILEDAQKRGYDIDKLKVLKMRSKVYDASNNAMIFAGAVRIDVEVEGRKRAVAFHISQGDENEVPLGTNALEDLGIKVLIPGREQETPKRCDAEVKTVLKSSSSGGPIHVKSNRREETSSSIPNDCVYPIPSTGTRERKLKPKGEACFRDACTEETTQSSSRLHTSFDGCSLQPQVQGMSSGRALGRETEGTMRETTTESEIPLNDTVSSYSGSNEFFKTASARIKEGRTLNKIGVPEANFQLNGNNNGVRNTLYLDVVRRWTSAAMLEETSLPPPRTSAPRRGGMSSRNPDHDHDLQVGGKRGGLTTRGGYK</sequence>
<feature type="region of interest" description="Disordered" evidence="1">
    <location>
        <begin position="319"/>
        <end position="363"/>
    </location>
</feature>
<dbReference type="EMBL" id="JARK01001478">
    <property type="protein sequence ID" value="EYB97245.1"/>
    <property type="molecule type" value="Genomic_DNA"/>
</dbReference>
<evidence type="ECO:0000313" key="3">
    <source>
        <dbReference type="Proteomes" id="UP000024635"/>
    </source>
</evidence>